<evidence type="ECO:0000256" key="2">
    <source>
        <dbReference type="ARBA" id="ARBA00022837"/>
    </source>
</evidence>
<dbReference type="OrthoDB" id="26525at2759"/>
<dbReference type="SUPFAM" id="SSF47473">
    <property type="entry name" value="EF-hand"/>
    <property type="match status" value="2"/>
</dbReference>
<accession>A0A6P8HI29</accession>
<evidence type="ECO:0000313" key="5">
    <source>
        <dbReference type="RefSeq" id="XP_031554593.1"/>
    </source>
</evidence>
<dbReference type="InterPro" id="IPR050230">
    <property type="entry name" value="CALM/Myosin/TropC-like"/>
</dbReference>
<evidence type="ECO:0000313" key="4">
    <source>
        <dbReference type="Proteomes" id="UP000515163"/>
    </source>
</evidence>
<dbReference type="CDD" id="cd00051">
    <property type="entry name" value="EFh"/>
    <property type="match status" value="3"/>
</dbReference>
<feature type="domain" description="EF-hand" evidence="3">
    <location>
        <begin position="178"/>
        <end position="213"/>
    </location>
</feature>
<dbReference type="PROSITE" id="PS50222">
    <property type="entry name" value="EF_HAND_2"/>
    <property type="match status" value="8"/>
</dbReference>
<feature type="domain" description="EF-hand" evidence="3">
    <location>
        <begin position="361"/>
        <end position="396"/>
    </location>
</feature>
<dbReference type="GO" id="GO:0005509">
    <property type="term" value="F:calcium ion binding"/>
    <property type="evidence" value="ECO:0007669"/>
    <property type="project" value="InterPro"/>
</dbReference>
<dbReference type="PANTHER" id="PTHR23048:SF0">
    <property type="entry name" value="CALMODULIN LIKE 3"/>
    <property type="match status" value="1"/>
</dbReference>
<sequence length="443" mass="50508">MVFHFLKFNRDSVKRCPFSLLHSPCTSTQGPPVDVKITRVLFSFPKLSKFLFAQAKFRTATHRASSLFESVRLLDDKPKKAGFCLRRNKDMPDLKTPAENKLSEEQVAELREAFCLFDKDGGGSISQCELGEVMKSLGLSPTQQELIDMIAEVDEDGNGEIDFDEFLQMMASKIKDHDTEEEIKDAFRVFDKDGNGLISHKELKLVMSRLGEKLTDDEVDEMIREADLDGDGMINYEEFKQLMTKAKHRFDVKPHTQENTRLDYESVNRTAFRRIVLLQMTEFQLTEEQVHELQEAFSLFDKDGSGTISNEELEVVMKSLGQNPTDEELQKMIREVDADGNGEVDFEEFLVMMKNQMQNRDADAEMREAFRVFDRNGDGSISAMELRSVMASLGEKLSDDEIAEMMREADLDGDGVINFEEFVHMVGSMDKGVEGPPRFQMAN</sequence>
<dbReference type="PROSITE" id="PS00018">
    <property type="entry name" value="EF_HAND_1"/>
    <property type="match status" value="8"/>
</dbReference>
<dbReference type="Proteomes" id="UP000515163">
    <property type="component" value="Unplaced"/>
</dbReference>
<dbReference type="Gene3D" id="1.10.238.10">
    <property type="entry name" value="EF-hand"/>
    <property type="match status" value="5"/>
</dbReference>
<gene>
    <name evidence="5" type="primary">LOC116291558</name>
</gene>
<dbReference type="GO" id="GO:0016460">
    <property type="term" value="C:myosin II complex"/>
    <property type="evidence" value="ECO:0007669"/>
    <property type="project" value="TreeGrafter"/>
</dbReference>
<evidence type="ECO:0000256" key="1">
    <source>
        <dbReference type="ARBA" id="ARBA00022737"/>
    </source>
</evidence>
<dbReference type="InterPro" id="IPR018247">
    <property type="entry name" value="EF_Hand_1_Ca_BS"/>
</dbReference>
<keyword evidence="2" id="KW-0106">Calcium</keyword>
<feature type="domain" description="EF-hand" evidence="3">
    <location>
        <begin position="288"/>
        <end position="323"/>
    </location>
</feature>
<feature type="domain" description="EF-hand" evidence="3">
    <location>
        <begin position="324"/>
        <end position="359"/>
    </location>
</feature>
<feature type="domain" description="EF-hand" evidence="3">
    <location>
        <begin position="214"/>
        <end position="249"/>
    </location>
</feature>
<reference evidence="5" key="1">
    <citation type="submission" date="2025-08" db="UniProtKB">
        <authorList>
            <consortium name="RefSeq"/>
        </authorList>
    </citation>
    <scope>IDENTIFICATION</scope>
    <source>
        <tissue evidence="5">Tentacle</tissue>
    </source>
</reference>
<feature type="domain" description="EF-hand" evidence="3">
    <location>
        <begin position="141"/>
        <end position="176"/>
    </location>
</feature>
<dbReference type="InterPro" id="IPR002048">
    <property type="entry name" value="EF_hand_dom"/>
</dbReference>
<dbReference type="SMART" id="SM00054">
    <property type="entry name" value="EFh"/>
    <property type="match status" value="8"/>
</dbReference>
<evidence type="ECO:0000259" key="3">
    <source>
        <dbReference type="PROSITE" id="PS50222"/>
    </source>
</evidence>
<feature type="domain" description="EF-hand" evidence="3">
    <location>
        <begin position="397"/>
        <end position="432"/>
    </location>
</feature>
<dbReference type="RefSeq" id="XP_031554593.1">
    <property type="nucleotide sequence ID" value="XM_031698733.1"/>
</dbReference>
<protein>
    <submittedName>
        <fullName evidence="5">Calmodulin-like protein 12</fullName>
    </submittedName>
</protein>
<dbReference type="InParanoid" id="A0A6P8HI29"/>
<dbReference type="AlphaFoldDB" id="A0A6P8HI29"/>
<dbReference type="KEGG" id="aten:116291558"/>
<name>A0A6P8HI29_ACTTE</name>
<dbReference type="PANTHER" id="PTHR23048">
    <property type="entry name" value="MYOSIN LIGHT CHAIN 1, 3"/>
    <property type="match status" value="1"/>
</dbReference>
<dbReference type="Pfam" id="PF13499">
    <property type="entry name" value="EF-hand_7"/>
    <property type="match status" value="4"/>
</dbReference>
<keyword evidence="4" id="KW-1185">Reference proteome</keyword>
<dbReference type="InterPro" id="IPR011992">
    <property type="entry name" value="EF-hand-dom_pair"/>
</dbReference>
<organism evidence="4 5">
    <name type="scientific">Actinia tenebrosa</name>
    <name type="common">Australian red waratah sea anemone</name>
    <dbReference type="NCBI Taxonomy" id="6105"/>
    <lineage>
        <taxon>Eukaryota</taxon>
        <taxon>Metazoa</taxon>
        <taxon>Cnidaria</taxon>
        <taxon>Anthozoa</taxon>
        <taxon>Hexacorallia</taxon>
        <taxon>Actiniaria</taxon>
        <taxon>Actiniidae</taxon>
        <taxon>Actinia</taxon>
    </lineage>
</organism>
<dbReference type="GeneID" id="116291558"/>
<proteinExistence type="predicted"/>
<dbReference type="FunFam" id="1.10.238.10:FF:000178">
    <property type="entry name" value="Calmodulin-2 A"/>
    <property type="match status" value="2"/>
</dbReference>
<feature type="domain" description="EF-hand" evidence="3">
    <location>
        <begin position="105"/>
        <end position="140"/>
    </location>
</feature>
<keyword evidence="1" id="KW-0677">Repeat</keyword>